<evidence type="ECO:0000256" key="3">
    <source>
        <dbReference type="ARBA" id="ARBA00022448"/>
    </source>
</evidence>
<reference evidence="16" key="1">
    <citation type="submission" date="2022-11" db="UniProtKB">
        <authorList>
            <consortium name="WormBaseParasite"/>
        </authorList>
    </citation>
    <scope>IDENTIFICATION</scope>
</reference>
<comment type="subcellular location">
    <subcellularLocation>
        <location evidence="1">Membrane</location>
        <topology evidence="1">Multi-pass membrane protein</topology>
    </subcellularLocation>
</comment>
<evidence type="ECO:0000256" key="8">
    <source>
        <dbReference type="ARBA" id="ARBA00023053"/>
    </source>
</evidence>
<dbReference type="AlphaFoldDB" id="A0A915MBC5"/>
<comment type="similarity">
    <text evidence="2 13">Belongs to the sodium:solute symporter (SSF) (TC 2.A.21) family.</text>
</comment>
<dbReference type="GO" id="GO:0005886">
    <property type="term" value="C:plasma membrane"/>
    <property type="evidence" value="ECO:0007669"/>
    <property type="project" value="TreeGrafter"/>
</dbReference>
<dbReference type="InterPro" id="IPR038377">
    <property type="entry name" value="Na/Glc_symporter_sf"/>
</dbReference>
<evidence type="ECO:0000256" key="12">
    <source>
        <dbReference type="ARBA" id="ARBA00023201"/>
    </source>
</evidence>
<dbReference type="InterPro" id="IPR001734">
    <property type="entry name" value="Na/solute_symporter"/>
</dbReference>
<organism evidence="15 16">
    <name type="scientific">Meloidogyne javanica</name>
    <name type="common">Root-knot nematode worm</name>
    <dbReference type="NCBI Taxonomy" id="6303"/>
    <lineage>
        <taxon>Eukaryota</taxon>
        <taxon>Metazoa</taxon>
        <taxon>Ecdysozoa</taxon>
        <taxon>Nematoda</taxon>
        <taxon>Chromadorea</taxon>
        <taxon>Rhabditida</taxon>
        <taxon>Tylenchina</taxon>
        <taxon>Tylenchomorpha</taxon>
        <taxon>Tylenchoidea</taxon>
        <taxon>Meloidogynidae</taxon>
        <taxon>Meloidogyninae</taxon>
        <taxon>Meloidogyne</taxon>
        <taxon>Meloidogyne incognita group</taxon>
    </lineage>
</organism>
<keyword evidence="5" id="KW-0769">Symport</keyword>
<keyword evidence="7 14" id="KW-1133">Transmembrane helix</keyword>
<keyword evidence="15" id="KW-1185">Reference proteome</keyword>
<feature type="transmembrane region" description="Helical" evidence="14">
    <location>
        <begin position="287"/>
        <end position="309"/>
    </location>
</feature>
<evidence type="ECO:0000256" key="11">
    <source>
        <dbReference type="ARBA" id="ARBA00023180"/>
    </source>
</evidence>
<feature type="transmembrane region" description="Helical" evidence="14">
    <location>
        <begin position="186"/>
        <end position="208"/>
    </location>
</feature>
<feature type="transmembrane region" description="Helical" evidence="14">
    <location>
        <begin position="32"/>
        <end position="61"/>
    </location>
</feature>
<keyword evidence="6" id="KW-0530">Neurotransmitter biosynthesis</keyword>
<name>A0A915MBC5_MELJA</name>
<feature type="transmembrane region" description="Helical" evidence="14">
    <location>
        <begin position="82"/>
        <end position="101"/>
    </location>
</feature>
<dbReference type="Pfam" id="PF00474">
    <property type="entry name" value="SSF"/>
    <property type="match status" value="1"/>
</dbReference>
<protein>
    <submittedName>
        <fullName evidence="16">High-affinity choline transporter</fullName>
    </submittedName>
</protein>
<keyword evidence="12" id="KW-0739">Sodium transport</keyword>
<evidence type="ECO:0000256" key="10">
    <source>
        <dbReference type="ARBA" id="ARBA00023136"/>
    </source>
</evidence>
<evidence type="ECO:0000256" key="5">
    <source>
        <dbReference type="ARBA" id="ARBA00022847"/>
    </source>
</evidence>
<evidence type="ECO:0000256" key="13">
    <source>
        <dbReference type="RuleBase" id="RU362091"/>
    </source>
</evidence>
<dbReference type="CDD" id="cd11474">
    <property type="entry name" value="SLC5sbd_CHT"/>
    <property type="match status" value="1"/>
</dbReference>
<dbReference type="GO" id="GO:0005307">
    <property type="term" value="F:choline:sodium symporter activity"/>
    <property type="evidence" value="ECO:0007669"/>
    <property type="project" value="TreeGrafter"/>
</dbReference>
<keyword evidence="11" id="KW-0325">Glycoprotein</keyword>
<accession>A0A915MBC5</accession>
<dbReference type="PANTHER" id="PTHR45897">
    <property type="entry name" value="HIGH-AFFINITY CHOLINE TRANSPORTER 1"/>
    <property type="match status" value="1"/>
</dbReference>
<dbReference type="Gene3D" id="1.20.1730.10">
    <property type="entry name" value="Sodium/glucose cotransporter"/>
    <property type="match status" value="2"/>
</dbReference>
<evidence type="ECO:0000256" key="7">
    <source>
        <dbReference type="ARBA" id="ARBA00022989"/>
    </source>
</evidence>
<evidence type="ECO:0000256" key="6">
    <source>
        <dbReference type="ARBA" id="ARBA00022979"/>
    </source>
</evidence>
<keyword evidence="8" id="KW-0915">Sodium</keyword>
<dbReference type="PROSITE" id="PS50283">
    <property type="entry name" value="NA_SOLUT_SYMP_3"/>
    <property type="match status" value="1"/>
</dbReference>
<proteinExistence type="inferred from homology"/>
<keyword evidence="9" id="KW-0406">Ion transport</keyword>
<evidence type="ECO:0000256" key="1">
    <source>
        <dbReference type="ARBA" id="ARBA00004141"/>
    </source>
</evidence>
<sequence length="484" mass="52633">MLAGRNIGTLVGIFTMTATWVGGAYINGTAEALYNGGILGCQAPVGYALSLVMGGIFFAHPMREQGYVTMLDPFQIKYGQRVGGLMFIPALLGEVFWSAAILSALDVVQLFCIFIGLWVCIPAALLQKKTSDLSANPTGWIGQIGGLKEKLLWIDCMLLLIFGGIPWQVYFQRVLSSRTSKGAQRLSFVAGIGCILMAIPPAIIGAIARNTDWSLTEYSPWGNGTKTISIPADQTSQVVPLVFQYLTPKWVAFIGLGAVSAAVMSSADSSVLSAASMPRFKASEREVIYVMRISIIAVGILATIMALTINSIYGLWYLCADLVYVILFPQLLCVVYFHKSNTYGCLAGYIVGLILRLSGGEALLHFKAIIHYPFYDPSTSIQYFPFRTMSMLASLFTTIFISKFTTNAFLNGKLPPEWDILGCVVNLPTDSLRLPDTSSFNASTMSVNSSELTLQRLSNGNTQNGHLKGQQQHLAVASVCMFLF</sequence>
<evidence type="ECO:0000313" key="15">
    <source>
        <dbReference type="Proteomes" id="UP000887561"/>
    </source>
</evidence>
<feature type="transmembrane region" description="Helical" evidence="14">
    <location>
        <begin position="107"/>
        <end position="126"/>
    </location>
</feature>
<dbReference type="WBParaSite" id="scaffold34093_cov246.g21165">
    <property type="protein sequence ID" value="scaffold34093_cov246.g21165"/>
    <property type="gene ID" value="scaffold34093_cov246.g21165"/>
</dbReference>
<keyword evidence="4 14" id="KW-0812">Transmembrane</keyword>
<keyword evidence="10 14" id="KW-0472">Membrane</keyword>
<evidence type="ECO:0000256" key="2">
    <source>
        <dbReference type="ARBA" id="ARBA00006434"/>
    </source>
</evidence>
<evidence type="ECO:0000313" key="16">
    <source>
        <dbReference type="WBParaSite" id="scaffold34093_cov246.g21165"/>
    </source>
</evidence>
<evidence type="ECO:0000256" key="14">
    <source>
        <dbReference type="SAM" id="Phobius"/>
    </source>
</evidence>
<keyword evidence="3" id="KW-0813">Transport</keyword>
<evidence type="ECO:0000256" key="9">
    <source>
        <dbReference type="ARBA" id="ARBA00023065"/>
    </source>
</evidence>
<dbReference type="Proteomes" id="UP000887561">
    <property type="component" value="Unplaced"/>
</dbReference>
<feature type="transmembrane region" description="Helical" evidence="14">
    <location>
        <begin position="384"/>
        <end position="404"/>
    </location>
</feature>
<feature type="transmembrane region" description="Helical" evidence="14">
    <location>
        <begin position="315"/>
        <end position="337"/>
    </location>
</feature>
<dbReference type="InterPro" id="IPR052244">
    <property type="entry name" value="Choline_transporter"/>
</dbReference>
<dbReference type="PANTHER" id="PTHR45897:SF4">
    <property type="entry name" value="HIGH-AFFINITY CHOLINE TRANSPORTER 1"/>
    <property type="match status" value="1"/>
</dbReference>
<feature type="transmembrane region" description="Helical" evidence="14">
    <location>
        <begin position="344"/>
        <end position="364"/>
    </location>
</feature>
<feature type="transmembrane region" description="Helical" evidence="14">
    <location>
        <begin position="7"/>
        <end position="26"/>
    </location>
</feature>
<evidence type="ECO:0000256" key="4">
    <source>
        <dbReference type="ARBA" id="ARBA00022692"/>
    </source>
</evidence>
<dbReference type="GO" id="GO:0008292">
    <property type="term" value="P:acetylcholine biosynthetic process"/>
    <property type="evidence" value="ECO:0007669"/>
    <property type="project" value="TreeGrafter"/>
</dbReference>